<dbReference type="Proteomes" id="UP000541610">
    <property type="component" value="Unassembled WGS sequence"/>
</dbReference>
<gene>
    <name evidence="1" type="ORF">FOZ60_005633</name>
</gene>
<dbReference type="SUPFAM" id="SSF53098">
    <property type="entry name" value="Ribonuclease H-like"/>
    <property type="match status" value="1"/>
</dbReference>
<dbReference type="OrthoDB" id="427763at2759"/>
<name>A0A7J6NRD2_PEROL</name>
<dbReference type="AlphaFoldDB" id="A0A7J6NRD2"/>
<evidence type="ECO:0000313" key="1">
    <source>
        <dbReference type="EMBL" id="KAF4686140.1"/>
    </source>
</evidence>
<reference evidence="1 2" key="1">
    <citation type="submission" date="2020-04" db="EMBL/GenBank/DDBJ databases">
        <title>Perkinsus olseni comparative genomics.</title>
        <authorList>
            <person name="Bogema D.R."/>
        </authorList>
    </citation>
    <scope>NUCLEOTIDE SEQUENCE [LARGE SCALE GENOMIC DNA]</scope>
    <source>
        <strain evidence="1">00978-12</strain>
    </source>
</reference>
<evidence type="ECO:0008006" key="3">
    <source>
        <dbReference type="Google" id="ProtNLM"/>
    </source>
</evidence>
<dbReference type="InterPro" id="IPR036397">
    <property type="entry name" value="RNaseH_sf"/>
</dbReference>
<evidence type="ECO:0000313" key="2">
    <source>
        <dbReference type="Proteomes" id="UP000541610"/>
    </source>
</evidence>
<dbReference type="EMBL" id="JABANP010000233">
    <property type="protein sequence ID" value="KAF4686140.1"/>
    <property type="molecule type" value="Genomic_DNA"/>
</dbReference>
<comment type="caution">
    <text evidence="1">The sequence shown here is derived from an EMBL/GenBank/DDBJ whole genome shotgun (WGS) entry which is preliminary data.</text>
</comment>
<organism evidence="1 2">
    <name type="scientific">Perkinsus olseni</name>
    <name type="common">Perkinsus atlanticus</name>
    <dbReference type="NCBI Taxonomy" id="32597"/>
    <lineage>
        <taxon>Eukaryota</taxon>
        <taxon>Sar</taxon>
        <taxon>Alveolata</taxon>
        <taxon>Perkinsozoa</taxon>
        <taxon>Perkinsea</taxon>
        <taxon>Perkinsida</taxon>
        <taxon>Perkinsidae</taxon>
        <taxon>Perkinsus</taxon>
    </lineage>
</organism>
<protein>
    <recommendedName>
        <fullName evidence="3">3'-5' exonuclease domain-containing protein</fullName>
    </recommendedName>
</protein>
<proteinExistence type="predicted"/>
<accession>A0A7J6NRD2</accession>
<dbReference type="GO" id="GO:0003676">
    <property type="term" value="F:nucleic acid binding"/>
    <property type="evidence" value="ECO:0007669"/>
    <property type="project" value="InterPro"/>
</dbReference>
<sequence>MPQYDTYGGPIYIIDGCDDDVEFCEENLYGRSFVGIDFEWDRELRGQRNQIELVQIATPTDGVFLFRCLPGEPLHPVARSVLTDWNITKVCSGYDNGDCARLWETYSIEVPRESLLDMHDEARDRGPAEIRPEGHVRGLRLCYLQAKIRYAAADAWFPLLVAGYWDVLDLDVDEMEDYVSHFWFPLSGGSRLSGGDGDLTKGMAVPMLPRAAVCGLMGAFCSLTLL</sequence>
<dbReference type="InterPro" id="IPR012337">
    <property type="entry name" value="RNaseH-like_sf"/>
</dbReference>
<dbReference type="Gene3D" id="3.30.420.10">
    <property type="entry name" value="Ribonuclease H-like superfamily/Ribonuclease H"/>
    <property type="match status" value="1"/>
</dbReference>